<dbReference type="PANTHER" id="PTHR19441:SF30">
    <property type="entry name" value="ELAFIN"/>
    <property type="match status" value="1"/>
</dbReference>
<sequence>MKRIIGIIGIAVVIVGIVGAQNPKLSGQKPGACPPEQPVNICGRSCHSDAHCEKEGKCCPTTCGGNICTAPVTQGPPPIVKPGSCPETPTGRWICTPTCTTDGDCRAAKKCCRNRCGVLACQKPDAEITEPVDMAYQPEPKIPDDGNSGDFNPNNPFLFSSN</sequence>
<dbReference type="SMART" id="SM00217">
    <property type="entry name" value="WAP"/>
    <property type="match status" value="2"/>
</dbReference>
<dbReference type="Proteomes" id="UP000694866">
    <property type="component" value="Unplaced"/>
</dbReference>
<dbReference type="Gene3D" id="4.10.75.10">
    <property type="entry name" value="Elafin-like"/>
    <property type="match status" value="2"/>
</dbReference>
<feature type="region of interest" description="Disordered" evidence="3">
    <location>
        <begin position="136"/>
        <end position="162"/>
    </location>
</feature>
<dbReference type="RefSeq" id="XP_011306754.1">
    <property type="nucleotide sequence ID" value="XM_011308452.1"/>
</dbReference>
<keyword evidence="2" id="KW-1015">Disulfide bond</keyword>
<evidence type="ECO:0000256" key="4">
    <source>
        <dbReference type="SAM" id="SignalP"/>
    </source>
</evidence>
<feature type="domain" description="WAP" evidence="5">
    <location>
        <begin position="78"/>
        <end position="125"/>
    </location>
</feature>
<feature type="compositionally biased region" description="Low complexity" evidence="3">
    <location>
        <begin position="151"/>
        <end position="162"/>
    </location>
</feature>
<accession>A0A9R1TAU5</accession>
<reference evidence="8" key="2">
    <citation type="submission" date="2025-04" db="UniProtKB">
        <authorList>
            <consortium name="RefSeq"/>
        </authorList>
    </citation>
    <scope>IDENTIFICATION</scope>
    <source>
        <strain evidence="8">USDA-PBARC FA_bdor</strain>
        <tissue evidence="8">Whole organism</tissue>
    </source>
</reference>
<dbReference type="SUPFAM" id="SSF57256">
    <property type="entry name" value="Elafin-like"/>
    <property type="match status" value="2"/>
</dbReference>
<dbReference type="GO" id="GO:0005615">
    <property type="term" value="C:extracellular space"/>
    <property type="evidence" value="ECO:0007669"/>
    <property type="project" value="TreeGrafter"/>
</dbReference>
<name>A0A0C9QP19_9HYME</name>
<keyword evidence="1 4" id="KW-0732">Signal</keyword>
<proteinExistence type="predicted"/>
<dbReference type="GO" id="GO:0045087">
    <property type="term" value="P:innate immune response"/>
    <property type="evidence" value="ECO:0007669"/>
    <property type="project" value="TreeGrafter"/>
</dbReference>
<evidence type="ECO:0000313" key="8">
    <source>
        <dbReference type="RefSeq" id="XP_011306754.1"/>
    </source>
</evidence>
<evidence type="ECO:0000313" key="6">
    <source>
        <dbReference type="EMBL" id="JAG72164.1"/>
    </source>
</evidence>
<reference evidence="6" key="1">
    <citation type="submission" date="2015-01" db="EMBL/GenBank/DDBJ databases">
        <title>Transcriptome Assembly of Fopius arisanus.</title>
        <authorList>
            <person name="Geib S."/>
        </authorList>
    </citation>
    <scope>NUCLEOTIDE SEQUENCE</scope>
</reference>
<protein>
    <submittedName>
        <fullName evidence="6">WAP1 protein</fullName>
    </submittedName>
    <submittedName>
        <fullName evidence="8">Waprin-Phi1-like</fullName>
    </submittedName>
</protein>
<dbReference type="GeneID" id="105268682"/>
<dbReference type="PROSITE" id="PS51390">
    <property type="entry name" value="WAP"/>
    <property type="match status" value="2"/>
</dbReference>
<dbReference type="KEGG" id="fas:105268682"/>
<feature type="chain" id="PRO_5044541508" evidence="4">
    <location>
        <begin position="21"/>
        <end position="162"/>
    </location>
</feature>
<feature type="signal peptide" evidence="4">
    <location>
        <begin position="1"/>
        <end position="20"/>
    </location>
</feature>
<evidence type="ECO:0000259" key="5">
    <source>
        <dbReference type="PROSITE" id="PS51390"/>
    </source>
</evidence>
<evidence type="ECO:0000256" key="2">
    <source>
        <dbReference type="ARBA" id="ARBA00023157"/>
    </source>
</evidence>
<dbReference type="OrthoDB" id="6060011at2759"/>
<organism evidence="6">
    <name type="scientific">Fopius arisanus</name>
    <dbReference type="NCBI Taxonomy" id="64838"/>
    <lineage>
        <taxon>Eukaryota</taxon>
        <taxon>Metazoa</taxon>
        <taxon>Ecdysozoa</taxon>
        <taxon>Arthropoda</taxon>
        <taxon>Hexapoda</taxon>
        <taxon>Insecta</taxon>
        <taxon>Pterygota</taxon>
        <taxon>Neoptera</taxon>
        <taxon>Endopterygota</taxon>
        <taxon>Hymenoptera</taxon>
        <taxon>Apocrita</taxon>
        <taxon>Ichneumonoidea</taxon>
        <taxon>Braconidae</taxon>
        <taxon>Opiinae</taxon>
        <taxon>Fopius</taxon>
    </lineage>
</organism>
<dbReference type="InterPro" id="IPR008197">
    <property type="entry name" value="WAP_dom"/>
</dbReference>
<evidence type="ECO:0000256" key="3">
    <source>
        <dbReference type="SAM" id="MobiDB-lite"/>
    </source>
</evidence>
<dbReference type="InterPro" id="IPR050514">
    <property type="entry name" value="WAP_four-disulfide_core"/>
</dbReference>
<dbReference type="GO" id="GO:0019731">
    <property type="term" value="P:antibacterial humoral response"/>
    <property type="evidence" value="ECO:0007669"/>
    <property type="project" value="TreeGrafter"/>
</dbReference>
<dbReference type="InterPro" id="IPR036645">
    <property type="entry name" value="Elafin-like_sf"/>
</dbReference>
<accession>A0A0C9QP19</accession>
<dbReference type="EMBL" id="GBYB01002397">
    <property type="protein sequence ID" value="JAG72164.1"/>
    <property type="molecule type" value="Transcribed_RNA"/>
</dbReference>
<gene>
    <name evidence="6" type="primary">WAP1</name>
    <name evidence="8" type="synonym">LOC105268682</name>
    <name evidence="6" type="ORF">g.30378</name>
</gene>
<keyword evidence="7" id="KW-1185">Reference proteome</keyword>
<evidence type="ECO:0000256" key="1">
    <source>
        <dbReference type="ARBA" id="ARBA00022729"/>
    </source>
</evidence>
<evidence type="ECO:0000313" key="7">
    <source>
        <dbReference type="Proteomes" id="UP000694866"/>
    </source>
</evidence>
<feature type="domain" description="WAP" evidence="5">
    <location>
        <begin position="26"/>
        <end position="72"/>
    </location>
</feature>
<dbReference type="GO" id="GO:0004867">
    <property type="term" value="F:serine-type endopeptidase inhibitor activity"/>
    <property type="evidence" value="ECO:0007669"/>
    <property type="project" value="TreeGrafter"/>
</dbReference>
<dbReference type="AlphaFoldDB" id="A0A0C9QP19"/>
<dbReference type="PANTHER" id="PTHR19441">
    <property type="entry name" value="WHEY ACDIC PROTEIN WAP"/>
    <property type="match status" value="1"/>
</dbReference>
<dbReference type="Pfam" id="PF00095">
    <property type="entry name" value="WAP"/>
    <property type="match status" value="2"/>
</dbReference>